<dbReference type="Proteomes" id="UP000267408">
    <property type="component" value="Unassembled WGS sequence"/>
</dbReference>
<sequence length="338" mass="37847">MPTPTSPARPATDEEFLADFLPRLTRPAEELDAHPDPAALLEAVADLGRRAVGDPDAFFTQQYLLSRIYGLHTQLPTGPTAETSTVLHAVTRRLEQDTADAEDSWIDPALYDGMPDDPAAFVAWLKGVAREHPVFKHPYYHRFLRNEATPDDLRRFVLQESSVDSRFDDLLAAMQIGTDGVTKMEIAKNFWDEMGNGNPAEVHTVLFDRIIRHFGITDEELSEHLSAEALLGGNLAVLICRYRGLFAEAVGHLAIAEWLAPDRFSQVLHAWQRLDLPPDGITYHKLHIGIDAHHASAWFAHVVKPMADSPEARRAITRGALWRLNSSGRYLDRILNLV</sequence>
<evidence type="ECO:0000313" key="2">
    <source>
        <dbReference type="EMBL" id="ROR42571.1"/>
    </source>
</evidence>
<comment type="caution">
    <text evidence="3">The sequence shown here is derived from an EMBL/GenBank/DDBJ whole genome shotgun (WGS) entry which is preliminary data.</text>
</comment>
<dbReference type="PANTHER" id="PTHR40279">
    <property type="entry name" value="PQQC-LIKE PROTEIN"/>
    <property type="match status" value="1"/>
</dbReference>
<accession>A0A8G1UEN1</accession>
<dbReference type="SMART" id="SM01236">
    <property type="entry name" value="Haem_oxygenase_2"/>
    <property type="match status" value="1"/>
</dbReference>
<evidence type="ECO:0000313" key="5">
    <source>
        <dbReference type="Proteomes" id="UP000267408"/>
    </source>
</evidence>
<dbReference type="GO" id="GO:0016491">
    <property type="term" value="F:oxidoreductase activity"/>
    <property type="evidence" value="ECO:0007669"/>
    <property type="project" value="UniProtKB-KW"/>
</dbReference>
<proteinExistence type="predicted"/>
<name>A0A3N4RQJ6_9ACTN</name>
<gene>
    <name evidence="3" type="ORF">EDD38_1344</name>
    <name evidence="2" type="ORF">EDD39_0696</name>
</gene>
<keyword evidence="4" id="KW-1185">Reference proteome</keyword>
<dbReference type="PANTHER" id="PTHR40279:SF3">
    <property type="entry name" value="4-AMINOBENZOATE SYNTHASE"/>
    <property type="match status" value="1"/>
</dbReference>
<dbReference type="AlphaFoldDB" id="A0A3N4RQJ6"/>
<protein>
    <submittedName>
        <fullName evidence="3">Pyrroloquinoline quinone (PQQ) biosynthesis protein C</fullName>
    </submittedName>
</protein>
<organism evidence="3 4">
    <name type="scientific">Kitasatospora cineracea</name>
    <dbReference type="NCBI Taxonomy" id="88074"/>
    <lineage>
        <taxon>Bacteria</taxon>
        <taxon>Bacillati</taxon>
        <taxon>Actinomycetota</taxon>
        <taxon>Actinomycetes</taxon>
        <taxon>Kitasatosporales</taxon>
        <taxon>Streptomycetaceae</taxon>
        <taxon>Kitasatospora</taxon>
    </lineage>
</organism>
<dbReference type="Gene3D" id="1.20.910.10">
    <property type="entry name" value="Heme oxygenase-like"/>
    <property type="match status" value="1"/>
</dbReference>
<dbReference type="Pfam" id="PF14518">
    <property type="entry name" value="Haem_oxygenas_2"/>
    <property type="match status" value="1"/>
</dbReference>
<evidence type="ECO:0000313" key="4">
    <source>
        <dbReference type="Proteomes" id="UP000266906"/>
    </source>
</evidence>
<dbReference type="RefSeq" id="WP_123553316.1">
    <property type="nucleotide sequence ID" value="NZ_JBEYIY010000019.1"/>
</dbReference>
<dbReference type="EMBL" id="RKQG01000001">
    <property type="protein sequence ID" value="RPE33065.1"/>
    <property type="molecule type" value="Genomic_DNA"/>
</dbReference>
<keyword evidence="1" id="KW-0560">Oxidoreductase</keyword>
<dbReference type="SUPFAM" id="SSF48613">
    <property type="entry name" value="Heme oxygenase-like"/>
    <property type="match status" value="1"/>
</dbReference>
<accession>A0A3N4RQJ6</accession>
<reference evidence="4 5" key="1">
    <citation type="submission" date="2018-11" db="EMBL/GenBank/DDBJ databases">
        <title>Sequencing the genomes of 1000 actinobacteria strains.</title>
        <authorList>
            <person name="Klenk H.-P."/>
        </authorList>
    </citation>
    <scope>NUCLEOTIDE SEQUENCE [LARGE SCALE GENOMIC DNA]</scope>
    <source>
        <strain evidence="2 5">DSM 44780</strain>
        <strain evidence="3 4">DSM 44781</strain>
    </source>
</reference>
<evidence type="ECO:0000313" key="3">
    <source>
        <dbReference type="EMBL" id="RPE33065.1"/>
    </source>
</evidence>
<dbReference type="InterPro" id="IPR039068">
    <property type="entry name" value="PqqC-like"/>
</dbReference>
<dbReference type="OrthoDB" id="277294at2"/>
<dbReference type="InterPro" id="IPR016084">
    <property type="entry name" value="Haem_Oase-like_multi-hlx"/>
</dbReference>
<dbReference type="Proteomes" id="UP000266906">
    <property type="component" value="Unassembled WGS sequence"/>
</dbReference>
<dbReference type="EMBL" id="RJVJ01000001">
    <property type="protein sequence ID" value="ROR42571.1"/>
    <property type="molecule type" value="Genomic_DNA"/>
</dbReference>
<evidence type="ECO:0000256" key="1">
    <source>
        <dbReference type="ARBA" id="ARBA00023002"/>
    </source>
</evidence>